<dbReference type="RefSeq" id="WP_060192146.1">
    <property type="nucleotide sequence ID" value="NZ_LPHD01000049.1"/>
</dbReference>
<name>A0A119HFG9_9BURK</name>
<feature type="compositionally biased region" description="Low complexity" evidence="1">
    <location>
        <begin position="196"/>
        <end position="244"/>
    </location>
</feature>
<evidence type="ECO:0000256" key="2">
    <source>
        <dbReference type="SAM" id="SignalP"/>
    </source>
</evidence>
<dbReference type="AlphaFoldDB" id="A0A119HFG9"/>
<accession>A0A119HFG9</accession>
<feature type="region of interest" description="Disordered" evidence="1">
    <location>
        <begin position="145"/>
        <end position="244"/>
    </location>
</feature>
<dbReference type="EMBL" id="LPHD01000049">
    <property type="protein sequence ID" value="KWA83882.1"/>
    <property type="molecule type" value="Genomic_DNA"/>
</dbReference>
<evidence type="ECO:0000313" key="3">
    <source>
        <dbReference type="EMBL" id="KWA83882.1"/>
    </source>
</evidence>
<proteinExistence type="predicted"/>
<organism evidence="3 4">
    <name type="scientific">Burkholderia ubonensis</name>
    <dbReference type="NCBI Taxonomy" id="101571"/>
    <lineage>
        <taxon>Bacteria</taxon>
        <taxon>Pseudomonadati</taxon>
        <taxon>Pseudomonadota</taxon>
        <taxon>Betaproteobacteria</taxon>
        <taxon>Burkholderiales</taxon>
        <taxon>Burkholderiaceae</taxon>
        <taxon>Burkholderia</taxon>
        <taxon>Burkholderia cepacia complex</taxon>
    </lineage>
</organism>
<dbReference type="PROSITE" id="PS51257">
    <property type="entry name" value="PROKAR_LIPOPROTEIN"/>
    <property type="match status" value="1"/>
</dbReference>
<gene>
    <name evidence="3" type="ORF">WL29_21180</name>
</gene>
<dbReference type="Proteomes" id="UP000060630">
    <property type="component" value="Unassembled WGS sequence"/>
</dbReference>
<sequence>MKNLKSARFSLLAAVLLGTLGLSACTSIGYRCPLDADEDSEYPTACSSMQEAMAGARKGTGGKTSVLMDDKGRLVPAELLENKVAKPLAAQSREPYRNKSGEPVFHQPKVFQVWTGAFVDAEGNLHDGHAAWFSTPGRWAYGTVDRPTDIGNNTMRPAQADTRPTGRVVKVDPRTGVEVKPQQGTAQSVQERDKAALQNLSSAANSAAANAKGQAQPPVQPQVTTTKPATAAPGVTAPAVGLSD</sequence>
<reference evidence="3 4" key="1">
    <citation type="submission" date="2015-11" db="EMBL/GenBank/DDBJ databases">
        <title>Expanding the genomic diversity of Burkholderia species for the development of highly accurate diagnostics.</title>
        <authorList>
            <person name="Sahl J."/>
            <person name="Keim P."/>
            <person name="Wagner D."/>
        </authorList>
    </citation>
    <scope>NUCLEOTIDE SEQUENCE [LARGE SCALE GENOMIC DNA]</scope>
    <source>
        <strain evidence="3 4">MSMB2087WGS</strain>
    </source>
</reference>
<protein>
    <recommendedName>
        <fullName evidence="5">Type IV conjugative transfer system protein TraV</fullName>
    </recommendedName>
</protein>
<evidence type="ECO:0000313" key="4">
    <source>
        <dbReference type="Proteomes" id="UP000060630"/>
    </source>
</evidence>
<feature type="signal peptide" evidence="2">
    <location>
        <begin position="1"/>
        <end position="24"/>
    </location>
</feature>
<evidence type="ECO:0000256" key="1">
    <source>
        <dbReference type="SAM" id="MobiDB-lite"/>
    </source>
</evidence>
<evidence type="ECO:0008006" key="5">
    <source>
        <dbReference type="Google" id="ProtNLM"/>
    </source>
</evidence>
<comment type="caution">
    <text evidence="3">The sequence shown here is derived from an EMBL/GenBank/DDBJ whole genome shotgun (WGS) entry which is preliminary data.</text>
</comment>
<keyword evidence="2" id="KW-0732">Signal</keyword>
<feature type="chain" id="PRO_5007162181" description="Type IV conjugative transfer system protein TraV" evidence="2">
    <location>
        <begin position="25"/>
        <end position="244"/>
    </location>
</feature>